<comment type="caution">
    <text evidence="1">The sequence shown here is derived from an EMBL/GenBank/DDBJ whole genome shotgun (WGS) entry which is preliminary data.</text>
</comment>
<evidence type="ECO:0000313" key="1">
    <source>
        <dbReference type="EMBL" id="TGZ48784.1"/>
    </source>
</evidence>
<reference evidence="1 2" key="1">
    <citation type="journal article" date="2019" name="Philos. Trans. R. Soc. Lond., B, Biol. Sci.">
        <title>Ant behaviour and brain gene expression of defending hosts depend on the ecological success of the intruding social parasite.</title>
        <authorList>
            <person name="Kaur R."/>
            <person name="Stoldt M."/>
            <person name="Jongepier E."/>
            <person name="Feldmeyer B."/>
            <person name="Menzel F."/>
            <person name="Bornberg-Bauer E."/>
            <person name="Foitzik S."/>
        </authorList>
    </citation>
    <scope>NUCLEOTIDE SEQUENCE [LARGE SCALE GENOMIC DNA]</scope>
    <source>
        <tissue evidence="1">Whole body</tissue>
    </source>
</reference>
<organism evidence="1 2">
    <name type="scientific">Temnothorax longispinosus</name>
    <dbReference type="NCBI Taxonomy" id="300112"/>
    <lineage>
        <taxon>Eukaryota</taxon>
        <taxon>Metazoa</taxon>
        <taxon>Ecdysozoa</taxon>
        <taxon>Arthropoda</taxon>
        <taxon>Hexapoda</taxon>
        <taxon>Insecta</taxon>
        <taxon>Pterygota</taxon>
        <taxon>Neoptera</taxon>
        <taxon>Endopterygota</taxon>
        <taxon>Hymenoptera</taxon>
        <taxon>Apocrita</taxon>
        <taxon>Aculeata</taxon>
        <taxon>Formicoidea</taxon>
        <taxon>Formicidae</taxon>
        <taxon>Myrmicinae</taxon>
        <taxon>Temnothorax</taxon>
    </lineage>
</organism>
<dbReference type="AlphaFoldDB" id="A0A4V3SAH0"/>
<dbReference type="STRING" id="300112.A0A4V3SAH0"/>
<protein>
    <submittedName>
        <fullName evidence="1">Uncharacterized protein</fullName>
    </submittedName>
</protein>
<gene>
    <name evidence="1" type="ORF">DBV15_10027</name>
</gene>
<dbReference type="EMBL" id="QBLH01002304">
    <property type="protein sequence ID" value="TGZ48784.1"/>
    <property type="molecule type" value="Genomic_DNA"/>
</dbReference>
<name>A0A4V3SAH0_9HYME</name>
<accession>A0A4V3SAH0</accession>
<keyword evidence="2" id="KW-1185">Reference proteome</keyword>
<proteinExistence type="predicted"/>
<dbReference type="Proteomes" id="UP000310200">
    <property type="component" value="Unassembled WGS sequence"/>
</dbReference>
<evidence type="ECO:0000313" key="2">
    <source>
        <dbReference type="Proteomes" id="UP000310200"/>
    </source>
</evidence>
<sequence length="114" mass="12559">MLKYPVYSQLESWESDVTFGAESRSATLRPHVLAIRIFDYPIAGRASESSSKADRAENTHKMVGGVTLVGGNGSELARLPGGAELNILPANGTYDSATQVYHFIRNFNKYFMKD</sequence>